<name>A0A7T8QUN3_CALRO</name>
<evidence type="ECO:0000256" key="1">
    <source>
        <dbReference type="ARBA" id="ARBA00022737"/>
    </source>
</evidence>
<organism evidence="5 6">
    <name type="scientific">Caligus rogercresseyi</name>
    <name type="common">Sea louse</name>
    <dbReference type="NCBI Taxonomy" id="217165"/>
    <lineage>
        <taxon>Eukaryota</taxon>
        <taxon>Metazoa</taxon>
        <taxon>Ecdysozoa</taxon>
        <taxon>Arthropoda</taxon>
        <taxon>Crustacea</taxon>
        <taxon>Multicrustacea</taxon>
        <taxon>Hexanauplia</taxon>
        <taxon>Copepoda</taxon>
        <taxon>Siphonostomatoida</taxon>
        <taxon>Caligidae</taxon>
        <taxon>Caligus</taxon>
    </lineage>
</organism>
<keyword evidence="2 3" id="KW-0040">ANK repeat</keyword>
<evidence type="ECO:0000313" key="5">
    <source>
        <dbReference type="EMBL" id="QQP55702.1"/>
    </source>
</evidence>
<proteinExistence type="predicted"/>
<evidence type="ECO:0008006" key="7">
    <source>
        <dbReference type="Google" id="ProtNLM"/>
    </source>
</evidence>
<evidence type="ECO:0000256" key="3">
    <source>
        <dbReference type="PROSITE-ProRule" id="PRU00023"/>
    </source>
</evidence>
<dbReference type="PANTHER" id="PTHR46680:SF3">
    <property type="entry name" value="NF-KAPPA-B INHIBITOR CACTUS"/>
    <property type="match status" value="1"/>
</dbReference>
<dbReference type="EMBL" id="CP045890">
    <property type="protein sequence ID" value="QQP55702.1"/>
    <property type="molecule type" value="Genomic_DNA"/>
</dbReference>
<dbReference type="Pfam" id="PF12796">
    <property type="entry name" value="Ank_2"/>
    <property type="match status" value="1"/>
</dbReference>
<dbReference type="InterPro" id="IPR002110">
    <property type="entry name" value="Ankyrin_rpt"/>
</dbReference>
<dbReference type="AlphaFoldDB" id="A0A7T8QUN3"/>
<reference evidence="6" key="1">
    <citation type="submission" date="2021-01" db="EMBL/GenBank/DDBJ databases">
        <title>Caligus Genome Assembly.</title>
        <authorList>
            <person name="Gallardo-Escarate C."/>
        </authorList>
    </citation>
    <scope>NUCLEOTIDE SEQUENCE [LARGE SCALE GENOMIC DNA]</scope>
</reference>
<dbReference type="Pfam" id="PF00023">
    <property type="entry name" value="Ank"/>
    <property type="match status" value="1"/>
</dbReference>
<feature type="non-terminal residue" evidence="5">
    <location>
        <position position="214"/>
    </location>
</feature>
<dbReference type="PROSITE" id="PS50088">
    <property type="entry name" value="ANK_REPEAT"/>
    <property type="match status" value="2"/>
</dbReference>
<accession>A0A7T8QUN3</accession>
<dbReference type="GO" id="GO:0071356">
    <property type="term" value="P:cellular response to tumor necrosis factor"/>
    <property type="evidence" value="ECO:0007669"/>
    <property type="project" value="TreeGrafter"/>
</dbReference>
<dbReference type="SUPFAM" id="SSF48403">
    <property type="entry name" value="Ankyrin repeat"/>
    <property type="match status" value="1"/>
</dbReference>
<protein>
    <recommendedName>
        <fullName evidence="7">26S proteasome non-ATPase regulatory subunit 10</fullName>
    </recommendedName>
</protein>
<dbReference type="PROSITE" id="PS50297">
    <property type="entry name" value="ANK_REP_REGION"/>
    <property type="match status" value="2"/>
</dbReference>
<dbReference type="SMART" id="SM00248">
    <property type="entry name" value="ANK"/>
    <property type="match status" value="3"/>
</dbReference>
<dbReference type="Gene3D" id="1.25.40.20">
    <property type="entry name" value="Ankyrin repeat-containing domain"/>
    <property type="match status" value="2"/>
</dbReference>
<dbReference type="GO" id="GO:0005829">
    <property type="term" value="C:cytosol"/>
    <property type="evidence" value="ECO:0007669"/>
    <property type="project" value="TreeGrafter"/>
</dbReference>
<dbReference type="InterPro" id="IPR051070">
    <property type="entry name" value="NF-kappa-B_inhibitor"/>
</dbReference>
<gene>
    <name evidence="5" type="ORF">FKW44_000132</name>
</gene>
<feature type="region of interest" description="Disordered" evidence="4">
    <location>
        <begin position="189"/>
        <end position="214"/>
    </location>
</feature>
<evidence type="ECO:0000256" key="2">
    <source>
        <dbReference type="ARBA" id="ARBA00023043"/>
    </source>
</evidence>
<dbReference type="PANTHER" id="PTHR46680">
    <property type="entry name" value="NF-KAPPA-B INHIBITOR ALPHA"/>
    <property type="match status" value="1"/>
</dbReference>
<keyword evidence="6" id="KW-1185">Reference proteome</keyword>
<sequence>MSSEDVNERLRSLCKMGSGEELRELIRSSPLDLDIDCLSPEGWTCLHEVITHECQFLNVARILVEEGGASVNTQDAHGDSPLHSTLLYHNRDNAELLLRHGADLNLVNALGRYPMHVADDPDSLSLLLAHQPSEVNRPDRSGNTPLHFAVVSKDKERVSILLQGKADVNRQNAAGSSPLHLVNGDLETAEADPNLPDAAGNTPLHLSVRGRNKD</sequence>
<evidence type="ECO:0000256" key="4">
    <source>
        <dbReference type="SAM" id="MobiDB-lite"/>
    </source>
</evidence>
<evidence type="ECO:0000313" key="6">
    <source>
        <dbReference type="Proteomes" id="UP000595437"/>
    </source>
</evidence>
<dbReference type="GO" id="GO:0051059">
    <property type="term" value="F:NF-kappaB binding"/>
    <property type="evidence" value="ECO:0007669"/>
    <property type="project" value="TreeGrafter"/>
</dbReference>
<dbReference type="OrthoDB" id="7464126at2759"/>
<dbReference type="InterPro" id="IPR036770">
    <property type="entry name" value="Ankyrin_rpt-contain_sf"/>
</dbReference>
<keyword evidence="1" id="KW-0677">Repeat</keyword>
<feature type="repeat" description="ANK" evidence="3">
    <location>
        <begin position="141"/>
        <end position="173"/>
    </location>
</feature>
<feature type="repeat" description="ANK" evidence="3">
    <location>
        <begin position="77"/>
        <end position="109"/>
    </location>
</feature>
<dbReference type="Proteomes" id="UP000595437">
    <property type="component" value="Chromosome 1"/>
</dbReference>